<evidence type="ECO:0000313" key="1">
    <source>
        <dbReference type="EMBL" id="MDO6454067.1"/>
    </source>
</evidence>
<gene>
    <name evidence="1" type="ORF">Q4490_10880</name>
</gene>
<organism evidence="1 2">
    <name type="scientific">Neptunomonas phycophila</name>
    <dbReference type="NCBI Taxonomy" id="1572645"/>
    <lineage>
        <taxon>Bacteria</taxon>
        <taxon>Pseudomonadati</taxon>
        <taxon>Pseudomonadota</taxon>
        <taxon>Gammaproteobacteria</taxon>
        <taxon>Oceanospirillales</taxon>
        <taxon>Oceanospirillaceae</taxon>
        <taxon>Neptunomonas</taxon>
    </lineage>
</organism>
<reference evidence="1" key="1">
    <citation type="submission" date="2023-07" db="EMBL/GenBank/DDBJ databases">
        <title>Genome content predicts the carbon catabolic preferences of heterotrophic bacteria.</title>
        <authorList>
            <person name="Gralka M."/>
        </authorList>
    </citation>
    <scope>NUCLEOTIDE SEQUENCE</scope>
    <source>
        <strain evidence="1">I2M16</strain>
    </source>
</reference>
<dbReference type="Pfam" id="PF08891">
    <property type="entry name" value="YfcL"/>
    <property type="match status" value="1"/>
</dbReference>
<accession>A0AAW7XIT0</accession>
<dbReference type="AlphaFoldDB" id="A0AAW7XIT0"/>
<sequence>MSMLNGEQLYNWLLQQEAEGDDDRRFYSSYLLGHVSLAIAETEEAPSQFNNQLYHCVEEALGIDKLSEADIIGIRELLKQGADQASNQLSPA</sequence>
<protein>
    <submittedName>
        <fullName evidence="1">YfcL family protein</fullName>
    </submittedName>
</protein>
<dbReference type="RefSeq" id="WP_215152621.1">
    <property type="nucleotide sequence ID" value="NZ_CAXPFL010000023.1"/>
</dbReference>
<dbReference type="EMBL" id="JAUOPG010000006">
    <property type="protein sequence ID" value="MDO6454067.1"/>
    <property type="molecule type" value="Genomic_DNA"/>
</dbReference>
<dbReference type="InterPro" id="IPR014987">
    <property type="entry name" value="UPF_YfcL"/>
</dbReference>
<comment type="caution">
    <text evidence="1">The sequence shown here is derived from an EMBL/GenBank/DDBJ whole genome shotgun (WGS) entry which is preliminary data.</text>
</comment>
<proteinExistence type="predicted"/>
<dbReference type="Proteomes" id="UP001169862">
    <property type="component" value="Unassembled WGS sequence"/>
</dbReference>
<evidence type="ECO:0000313" key="2">
    <source>
        <dbReference type="Proteomes" id="UP001169862"/>
    </source>
</evidence>
<name>A0AAW7XIT0_9GAMM</name>